<feature type="non-terminal residue" evidence="2">
    <location>
        <position position="75"/>
    </location>
</feature>
<dbReference type="Pfam" id="PF13156">
    <property type="entry name" value="Mrr_cat_2"/>
    <property type="match status" value="1"/>
</dbReference>
<dbReference type="EMBL" id="JXUO01000315">
    <property type="protein sequence ID" value="KKZ10515.1"/>
    <property type="molecule type" value="Genomic_DNA"/>
</dbReference>
<feature type="domain" description="Mrr-like" evidence="1">
    <location>
        <begin position="1"/>
        <end position="73"/>
    </location>
</feature>
<organism evidence="2 3">
    <name type="scientific">Candidatus Synechococcus spongiarum 142</name>
    <dbReference type="NCBI Taxonomy" id="1608213"/>
    <lineage>
        <taxon>Bacteria</taxon>
        <taxon>Bacillati</taxon>
        <taxon>Cyanobacteriota</taxon>
        <taxon>Cyanophyceae</taxon>
        <taxon>Synechococcales</taxon>
        <taxon>Synechococcaceae</taxon>
        <taxon>Synechococcus</taxon>
    </lineage>
</organism>
<proteinExistence type="predicted"/>
<dbReference type="Proteomes" id="UP000035054">
    <property type="component" value="Unassembled WGS sequence"/>
</dbReference>
<evidence type="ECO:0000313" key="2">
    <source>
        <dbReference type="EMBL" id="KKZ10515.1"/>
    </source>
</evidence>
<dbReference type="InterPro" id="IPR039442">
    <property type="entry name" value="Mrr-like_dom"/>
</dbReference>
<accession>A0A6N3XAV5</accession>
<gene>
    <name evidence="2" type="ORF">TH68_10585</name>
</gene>
<dbReference type="AlphaFoldDB" id="A0A6N3XAV5"/>
<reference evidence="2 3" key="1">
    <citation type="submission" date="2015-01" db="EMBL/GenBank/DDBJ databases">
        <title>Lifestyle Evolution in Cyanobacterial Symbionts of Sponges.</title>
        <authorList>
            <person name="Burgsdorf I."/>
            <person name="Slaby B.M."/>
            <person name="Handley K.M."/>
            <person name="Haber M."/>
            <person name="Blom J."/>
            <person name="Marshall C.W."/>
            <person name="Gilbert J.A."/>
            <person name="Hentschel U."/>
            <person name="Steindler L."/>
        </authorList>
    </citation>
    <scope>NUCLEOTIDE SEQUENCE [LARGE SCALE GENOMIC DNA]</scope>
    <source>
        <strain evidence="2">142</strain>
    </source>
</reference>
<comment type="caution">
    <text evidence="2">The sequence shown here is derived from an EMBL/GenBank/DDBJ whole genome shotgun (WGS) entry which is preliminary data.</text>
</comment>
<name>A0A6N3XAV5_9SYNE</name>
<feature type="non-terminal residue" evidence="2">
    <location>
        <position position="1"/>
    </location>
</feature>
<evidence type="ECO:0000313" key="3">
    <source>
        <dbReference type="Proteomes" id="UP000035054"/>
    </source>
</evidence>
<evidence type="ECO:0000259" key="1">
    <source>
        <dbReference type="Pfam" id="PF13156"/>
    </source>
</evidence>
<protein>
    <recommendedName>
        <fullName evidence="1">Mrr-like domain-containing protein</fullName>
    </recommendedName>
</protein>
<sequence length="75" mass="8689">CKFRDTQGSIAKGEIDSFLSASGRPEFRRRIWIDTTGRAWSTKAEETLRQQEKPVQRLGLHDLKASPIRWAEFVQ</sequence>